<dbReference type="GO" id="GO:1990845">
    <property type="term" value="P:adaptive thermogenesis"/>
    <property type="evidence" value="ECO:0007669"/>
    <property type="project" value="UniProtKB-ARBA"/>
</dbReference>
<evidence type="ECO:0000256" key="5">
    <source>
        <dbReference type="ARBA" id="ARBA00022833"/>
    </source>
</evidence>
<dbReference type="Pfam" id="PF01546">
    <property type="entry name" value="Peptidase_M20"/>
    <property type="match status" value="1"/>
</dbReference>
<evidence type="ECO:0000256" key="6">
    <source>
        <dbReference type="SAM" id="Phobius"/>
    </source>
</evidence>
<evidence type="ECO:0000256" key="2">
    <source>
        <dbReference type="ARBA" id="ARBA00022670"/>
    </source>
</evidence>
<dbReference type="Pfam" id="PF07687">
    <property type="entry name" value="M20_dimer"/>
    <property type="match status" value="1"/>
</dbReference>
<dbReference type="GO" id="GO:0046872">
    <property type="term" value="F:metal ion binding"/>
    <property type="evidence" value="ECO:0007669"/>
    <property type="project" value="UniProtKB-KW"/>
</dbReference>
<keyword evidence="6" id="KW-0812">Transmembrane</keyword>
<proteinExistence type="inferred from homology"/>
<dbReference type="FunFam" id="1.10.150.900:FF:000003">
    <property type="entry name" value="N-fatty-acyl-amino acid synthase/hydrolase PM20D1"/>
    <property type="match status" value="1"/>
</dbReference>
<evidence type="ECO:0000313" key="8">
    <source>
        <dbReference type="EMBL" id="GAO50405.1"/>
    </source>
</evidence>
<dbReference type="GO" id="GO:0043605">
    <property type="term" value="P:amide catabolic process"/>
    <property type="evidence" value="ECO:0007669"/>
    <property type="project" value="UniProtKB-ARBA"/>
</dbReference>
<sequence>MPSSARTLIPYKRAQPKAVRLAVEPDQVSVSDSERWIACATVMTSIGWSIPSPSQPVLPIRGWPTSLSLLDEERWKGWLPARLIDDIGYIYVMNRQRRTFFVYLLIFLVSFTIFYRHGGNPATSVGVGTRIIDHRMICPQAPILPPRNAPQLKKNLDRFESARYRNISAESLGEAVRIKTVSYDDMGPPGNDSRWDVFEDFEEFLRQTFNTVHETLKLEHINGHGLMYTWPGSDWSLKPILLMAHQDVVRVAENTKDQWLHAPFGGHYDGFGVWGRGAGDCKNNLMGIMEAITALIQGGFKPRRTVLLSFGFDEEIGGSYGAAHLAAHIEQVHGKDSIEFILDEGGLGLQEQYGSLFALPAIAEKGYVDMQIVVETPGGHSSIPPPHTAIGLLSELIRTIEENPPDKELFLDTESPYYETLRCMARFGYSMESTLRDSILSGEPEKLERVARGLAGQDRKNRFLMQTSQAIDILQGGNKVNALPERAETIVNYRIAVHSRVSDIQDHLIEFLAPKAKSLDLEFYAFGAKIGKRRFGRIGPRAGKVNLEALNPLEPAPISSTGSRTWAVLQGTIKHVWRHPGPDGETITVAPSLMTGNTDTLHYWNVSKNIYRFTPSRASGRKGIHTVNERMSMDDHIDGLKFYHELIRNADEASF</sequence>
<dbReference type="GO" id="GO:0051603">
    <property type="term" value="P:proteolysis involved in protein catabolic process"/>
    <property type="evidence" value="ECO:0007669"/>
    <property type="project" value="TreeGrafter"/>
</dbReference>
<keyword evidence="6" id="KW-0472">Membrane</keyword>
<dbReference type="SUPFAM" id="SSF55031">
    <property type="entry name" value="Bacterial exopeptidase dimerisation domain"/>
    <property type="match status" value="1"/>
</dbReference>
<feature type="domain" description="Peptidase M20 dimerisation" evidence="7">
    <location>
        <begin position="362"/>
        <end position="517"/>
    </location>
</feature>
<dbReference type="Proteomes" id="UP000033140">
    <property type="component" value="Unassembled WGS sequence"/>
</dbReference>
<dbReference type="InterPro" id="IPR047177">
    <property type="entry name" value="Pept_M20A"/>
</dbReference>
<reference evidence="8 9" key="1">
    <citation type="journal article" date="2011" name="J. Gen. Appl. Microbiol.">
        <title>Draft genome sequencing of the enigmatic yeast Saitoella complicata.</title>
        <authorList>
            <person name="Nishida H."/>
            <person name="Hamamoto M."/>
            <person name="Sugiyama J."/>
        </authorList>
    </citation>
    <scope>NUCLEOTIDE SEQUENCE [LARGE SCALE GENOMIC DNA]</scope>
    <source>
        <strain evidence="8 9">NRRL Y-17804</strain>
    </source>
</reference>
<dbReference type="GO" id="GO:0016810">
    <property type="term" value="F:hydrolase activity, acting on carbon-nitrogen (but not peptide) bonds"/>
    <property type="evidence" value="ECO:0007669"/>
    <property type="project" value="UniProtKB-ARBA"/>
</dbReference>
<name>A0A0E9NLX8_SAICN</name>
<dbReference type="InterPro" id="IPR011650">
    <property type="entry name" value="Peptidase_M20_dimer"/>
</dbReference>
<keyword evidence="6" id="KW-1133">Transmembrane helix</keyword>
<feature type="transmembrane region" description="Helical" evidence="6">
    <location>
        <begin position="100"/>
        <end position="118"/>
    </location>
</feature>
<organism evidence="8 9">
    <name type="scientific">Saitoella complicata (strain BCRC 22490 / CBS 7301 / JCM 7358 / NBRC 10748 / NRRL Y-17804)</name>
    <dbReference type="NCBI Taxonomy" id="698492"/>
    <lineage>
        <taxon>Eukaryota</taxon>
        <taxon>Fungi</taxon>
        <taxon>Dikarya</taxon>
        <taxon>Ascomycota</taxon>
        <taxon>Taphrinomycotina</taxon>
        <taxon>Taphrinomycotina incertae sedis</taxon>
        <taxon>Saitoella</taxon>
    </lineage>
</organism>
<dbReference type="GO" id="GO:0000328">
    <property type="term" value="C:fungal-type vacuole lumen"/>
    <property type="evidence" value="ECO:0007669"/>
    <property type="project" value="TreeGrafter"/>
</dbReference>
<protein>
    <recommendedName>
        <fullName evidence="7">Peptidase M20 dimerisation domain-containing protein</fullName>
    </recommendedName>
</protein>
<dbReference type="FunFam" id="3.40.630.10:FF:000027">
    <property type="entry name" value="N-fatty-acyl-amino acid synthase/hydrolase PM20D1"/>
    <property type="match status" value="1"/>
</dbReference>
<dbReference type="PROSITE" id="PS00758">
    <property type="entry name" value="ARGE_DAPE_CPG2_1"/>
    <property type="match status" value="1"/>
</dbReference>
<keyword evidence="5" id="KW-0862">Zinc</keyword>
<dbReference type="Gene3D" id="1.10.150.900">
    <property type="match status" value="1"/>
</dbReference>
<evidence type="ECO:0000256" key="1">
    <source>
        <dbReference type="ARBA" id="ARBA00006247"/>
    </source>
</evidence>
<dbReference type="GO" id="GO:0005576">
    <property type="term" value="C:extracellular region"/>
    <property type="evidence" value="ECO:0007669"/>
    <property type="project" value="UniProtKB-ARBA"/>
</dbReference>
<dbReference type="InterPro" id="IPR001261">
    <property type="entry name" value="ArgE/DapE_CS"/>
</dbReference>
<evidence type="ECO:0000259" key="7">
    <source>
        <dbReference type="Pfam" id="PF07687"/>
    </source>
</evidence>
<evidence type="ECO:0000313" key="9">
    <source>
        <dbReference type="Proteomes" id="UP000033140"/>
    </source>
</evidence>
<dbReference type="GO" id="GO:0006520">
    <property type="term" value="P:amino acid metabolic process"/>
    <property type="evidence" value="ECO:0007669"/>
    <property type="project" value="UniProtKB-ARBA"/>
</dbReference>
<dbReference type="AlphaFoldDB" id="A0A0E9NLX8"/>
<dbReference type="InterPro" id="IPR002933">
    <property type="entry name" value="Peptidase_M20"/>
</dbReference>
<dbReference type="OMA" id="TIDSWTH"/>
<comment type="similarity">
    <text evidence="1">Belongs to the peptidase M20A family.</text>
</comment>
<comment type="caution">
    <text evidence="8">The sequence shown here is derived from an EMBL/GenBank/DDBJ whole genome shotgun (WGS) entry which is preliminary data.</text>
</comment>
<dbReference type="PANTHER" id="PTHR45962:SF1">
    <property type="entry name" value="N-FATTY-ACYL-AMINO ACID SYNTHASE_HYDROLASE PM20D1"/>
    <property type="match status" value="1"/>
</dbReference>
<dbReference type="Gene3D" id="3.40.630.10">
    <property type="entry name" value="Zn peptidases"/>
    <property type="match status" value="1"/>
</dbReference>
<accession>A0A0E9NLX8</accession>
<dbReference type="GO" id="GO:0006629">
    <property type="term" value="P:lipid metabolic process"/>
    <property type="evidence" value="ECO:0007669"/>
    <property type="project" value="UniProtKB-ARBA"/>
</dbReference>
<evidence type="ECO:0000256" key="3">
    <source>
        <dbReference type="ARBA" id="ARBA00022723"/>
    </source>
</evidence>
<dbReference type="STRING" id="698492.A0A0E9NLX8"/>
<keyword evidence="2" id="KW-0645">Protease</keyword>
<reference evidence="8 9" key="2">
    <citation type="journal article" date="2014" name="J. Gen. Appl. Microbiol.">
        <title>The early diverging ascomycetous budding yeast Saitoella complicata has three histone deacetylases belonging to the Clr6, Hos2, and Rpd3 lineages.</title>
        <authorList>
            <person name="Nishida H."/>
            <person name="Matsumoto T."/>
            <person name="Kondo S."/>
            <person name="Hamamoto M."/>
            <person name="Yoshikawa H."/>
        </authorList>
    </citation>
    <scope>NUCLEOTIDE SEQUENCE [LARGE SCALE GENOMIC DNA]</scope>
    <source>
        <strain evidence="8 9">NRRL Y-17804</strain>
    </source>
</reference>
<dbReference type="CDD" id="cd05674">
    <property type="entry name" value="M20_yscS"/>
    <property type="match status" value="1"/>
</dbReference>
<keyword evidence="4" id="KW-0378">Hydrolase</keyword>
<gene>
    <name evidence="8" type="ORF">G7K_4531-t1</name>
</gene>
<dbReference type="GO" id="GO:0043604">
    <property type="term" value="P:amide biosynthetic process"/>
    <property type="evidence" value="ECO:0007669"/>
    <property type="project" value="UniProtKB-ARBA"/>
</dbReference>
<dbReference type="GO" id="GO:0004180">
    <property type="term" value="F:carboxypeptidase activity"/>
    <property type="evidence" value="ECO:0007669"/>
    <property type="project" value="TreeGrafter"/>
</dbReference>
<keyword evidence="3" id="KW-0479">Metal-binding</keyword>
<dbReference type="EMBL" id="BACD03000032">
    <property type="protein sequence ID" value="GAO50405.1"/>
    <property type="molecule type" value="Genomic_DNA"/>
</dbReference>
<dbReference type="PANTHER" id="PTHR45962">
    <property type="entry name" value="N-FATTY-ACYL-AMINO ACID SYNTHASE/HYDROLASE PM20D1"/>
    <property type="match status" value="1"/>
</dbReference>
<dbReference type="Gene3D" id="3.30.70.360">
    <property type="match status" value="1"/>
</dbReference>
<evidence type="ECO:0000256" key="4">
    <source>
        <dbReference type="ARBA" id="ARBA00022801"/>
    </source>
</evidence>
<dbReference type="InterPro" id="IPR036264">
    <property type="entry name" value="Bact_exopeptidase_dim_dom"/>
</dbReference>
<dbReference type="SUPFAM" id="SSF53187">
    <property type="entry name" value="Zn-dependent exopeptidases"/>
    <property type="match status" value="1"/>
</dbReference>
<keyword evidence="9" id="KW-1185">Reference proteome</keyword>
<reference evidence="8 9" key="3">
    <citation type="journal article" date="2015" name="Genome Announc.">
        <title>Draft Genome Sequence of the Archiascomycetous Yeast Saitoella complicata.</title>
        <authorList>
            <person name="Yamauchi K."/>
            <person name="Kondo S."/>
            <person name="Hamamoto M."/>
            <person name="Takahashi Y."/>
            <person name="Ogura Y."/>
            <person name="Hayashi T."/>
            <person name="Nishida H."/>
        </authorList>
    </citation>
    <scope>NUCLEOTIDE SEQUENCE [LARGE SCALE GENOMIC DNA]</scope>
    <source>
        <strain evidence="8 9">NRRL Y-17804</strain>
    </source>
</reference>